<dbReference type="GO" id="GO:0016788">
    <property type="term" value="F:hydrolase activity, acting on ester bonds"/>
    <property type="evidence" value="ECO:0007669"/>
    <property type="project" value="UniProtKB-ARBA"/>
</dbReference>
<dbReference type="Gene3D" id="3.40.50.1110">
    <property type="entry name" value="SGNH hydrolase"/>
    <property type="match status" value="1"/>
</dbReference>
<dbReference type="Proteomes" id="UP000247099">
    <property type="component" value="Unassembled WGS sequence"/>
</dbReference>
<dbReference type="InParanoid" id="A0A317ZL10"/>
<dbReference type="InterPro" id="IPR052940">
    <property type="entry name" value="Carb_Esterase_6"/>
</dbReference>
<organism evidence="1 2">
    <name type="scientific">Coraliomargarita sinensis</name>
    <dbReference type="NCBI Taxonomy" id="2174842"/>
    <lineage>
        <taxon>Bacteria</taxon>
        <taxon>Pseudomonadati</taxon>
        <taxon>Verrucomicrobiota</taxon>
        <taxon>Opitutia</taxon>
        <taxon>Puniceicoccales</taxon>
        <taxon>Coraliomargaritaceae</taxon>
        <taxon>Coraliomargarita</taxon>
    </lineage>
</organism>
<dbReference type="PANTHER" id="PTHR31988">
    <property type="entry name" value="ESTERASE, PUTATIVE (DUF303)-RELATED"/>
    <property type="match status" value="1"/>
</dbReference>
<evidence type="ECO:0000313" key="2">
    <source>
        <dbReference type="Proteomes" id="UP000247099"/>
    </source>
</evidence>
<proteinExistence type="predicted"/>
<dbReference type="AlphaFoldDB" id="A0A317ZL10"/>
<keyword evidence="2" id="KW-1185">Reference proteome</keyword>
<accession>A0A317ZL10</accession>
<dbReference type="SUPFAM" id="SSF52266">
    <property type="entry name" value="SGNH hydrolase"/>
    <property type="match status" value="1"/>
</dbReference>
<sequence>MFIPALNAEEAPVKVYILSGQSNMVGIGQFTGGSQGWKEEFTDLTISTYPGSYDASLDYDAAEPSEVFEFESLKALRESEFPKEGVIVLRGFIEMPETGIYEFKSGWADATYGIMRIGDEVAYRKEPGEEEPTITPTKLKAGEKVPFRIIYFGHGPITGWYFRLDLPGTLKTVVLQEGKFPYLINDANEFVPRDDVWYRGEVTAKGNQWLNYGCGAGKTSIGPELGFGHMVGNYHDEPVLLLKTSQGNRSLGWDFLPPGSERFEVTDEEGKTWVYAGYKDSPSRWEKGTEPEAINWYAGKQYDDCFNAAKAVLANFDEEFPHWAGRGYEIAGFGWWQGHKDGGERGEGEAGVHAQRYEENLVTLINALRNEFNAPGAPFVVATCGFNGGEGWQPGSSADTIFKAQMAVSDPVKYPEFGGTVFTADTRPFYRPPEESPRNQSFHYHGNAETYMLVGEAMGRAMVRLKE</sequence>
<protein>
    <recommendedName>
        <fullName evidence="3">Sialate O-acetylesterase domain-containing protein</fullName>
    </recommendedName>
</protein>
<evidence type="ECO:0008006" key="3">
    <source>
        <dbReference type="Google" id="ProtNLM"/>
    </source>
</evidence>
<comment type="caution">
    <text evidence="1">The sequence shown here is derived from an EMBL/GenBank/DDBJ whole genome shotgun (WGS) entry which is preliminary data.</text>
</comment>
<gene>
    <name evidence="1" type="ORF">DDZ13_08400</name>
</gene>
<dbReference type="EMBL" id="QHJQ01000005">
    <property type="protein sequence ID" value="PXA04051.1"/>
    <property type="molecule type" value="Genomic_DNA"/>
</dbReference>
<evidence type="ECO:0000313" key="1">
    <source>
        <dbReference type="EMBL" id="PXA04051.1"/>
    </source>
</evidence>
<dbReference type="InterPro" id="IPR036514">
    <property type="entry name" value="SGNH_hydro_sf"/>
</dbReference>
<reference evidence="1 2" key="1">
    <citation type="submission" date="2018-05" db="EMBL/GenBank/DDBJ databases">
        <title>Coraliomargarita sinensis sp. nov., isolated from a marine solar saltern.</title>
        <authorList>
            <person name="Zhou L.Y."/>
        </authorList>
    </citation>
    <scope>NUCLEOTIDE SEQUENCE [LARGE SCALE GENOMIC DNA]</scope>
    <source>
        <strain evidence="1 2">WN38</strain>
    </source>
</reference>
<dbReference type="PANTHER" id="PTHR31988:SF19">
    <property type="entry name" value="9-O-ACETYL-N-ACETYLNEURAMINIC ACID DEACETYLASE-RELATED"/>
    <property type="match status" value="1"/>
</dbReference>
<name>A0A317ZL10_9BACT</name>